<name>A0A3B3TG17_9TELE</name>
<keyword evidence="5" id="KW-0539">Nucleus</keyword>
<protein>
    <submittedName>
        <fullName evidence="8">Nuclear factor, interleukin 3 regulated, member 4</fullName>
    </submittedName>
</protein>
<dbReference type="GO" id="GO:0007623">
    <property type="term" value="P:circadian rhythm"/>
    <property type="evidence" value="ECO:0007669"/>
    <property type="project" value="TreeGrafter"/>
</dbReference>
<keyword evidence="4" id="KW-0804">Transcription</keyword>
<dbReference type="GO" id="GO:0003700">
    <property type="term" value="F:DNA-binding transcription factor activity"/>
    <property type="evidence" value="ECO:0007669"/>
    <property type="project" value="InterPro"/>
</dbReference>
<evidence type="ECO:0000256" key="5">
    <source>
        <dbReference type="ARBA" id="ARBA00023242"/>
    </source>
</evidence>
<dbReference type="GO" id="GO:0003677">
    <property type="term" value="F:DNA binding"/>
    <property type="evidence" value="ECO:0007669"/>
    <property type="project" value="UniProtKB-KW"/>
</dbReference>
<feature type="region of interest" description="Disordered" evidence="6">
    <location>
        <begin position="182"/>
        <end position="203"/>
    </location>
</feature>
<comment type="similarity">
    <text evidence="1">Belongs to the bZIP family. NFIL3 subfamily.</text>
</comment>
<keyword evidence="3" id="KW-0238">DNA-binding</keyword>
<evidence type="ECO:0000256" key="1">
    <source>
        <dbReference type="ARBA" id="ARBA00006079"/>
    </source>
</evidence>
<evidence type="ECO:0000256" key="4">
    <source>
        <dbReference type="ARBA" id="ARBA00023163"/>
    </source>
</evidence>
<evidence type="ECO:0000256" key="2">
    <source>
        <dbReference type="ARBA" id="ARBA00023015"/>
    </source>
</evidence>
<keyword evidence="9" id="KW-1185">Reference proteome</keyword>
<proteinExistence type="inferred from homology"/>
<dbReference type="FunFam" id="1.20.5.170:FF:000025">
    <property type="entry name" value="nuclear factor interleukin-3-regulated protein-like"/>
    <property type="match status" value="1"/>
</dbReference>
<reference evidence="8" key="2">
    <citation type="submission" date="2025-09" db="UniProtKB">
        <authorList>
            <consortium name="Ensembl"/>
        </authorList>
    </citation>
    <scope>IDENTIFICATION</scope>
</reference>
<dbReference type="Gene3D" id="1.20.5.170">
    <property type="match status" value="1"/>
</dbReference>
<dbReference type="InterPro" id="IPR047229">
    <property type="entry name" value="NFIL3-like"/>
</dbReference>
<dbReference type="PANTHER" id="PTHR15284">
    <property type="entry name" value="NUCLEAR FACTOR INTERLEUKIN-3-REGULATED PROTEIN"/>
    <property type="match status" value="1"/>
</dbReference>
<keyword evidence="2" id="KW-0805">Transcription regulation</keyword>
<dbReference type="InterPro" id="IPR047106">
    <property type="entry name" value="NFIL3-like_bZIP"/>
</dbReference>
<dbReference type="CDD" id="cd14694">
    <property type="entry name" value="bZIP_NFIL3"/>
    <property type="match status" value="1"/>
</dbReference>
<organism evidence="8 9">
    <name type="scientific">Paramormyrops kingsleyae</name>
    <dbReference type="NCBI Taxonomy" id="1676925"/>
    <lineage>
        <taxon>Eukaryota</taxon>
        <taxon>Metazoa</taxon>
        <taxon>Chordata</taxon>
        <taxon>Craniata</taxon>
        <taxon>Vertebrata</taxon>
        <taxon>Euteleostomi</taxon>
        <taxon>Actinopterygii</taxon>
        <taxon>Neopterygii</taxon>
        <taxon>Teleostei</taxon>
        <taxon>Osteoglossocephala</taxon>
        <taxon>Osteoglossomorpha</taxon>
        <taxon>Osteoglossiformes</taxon>
        <taxon>Mormyridae</taxon>
        <taxon>Paramormyrops</taxon>
    </lineage>
</organism>
<dbReference type="SMART" id="SM00338">
    <property type="entry name" value="BRLZ"/>
    <property type="match status" value="1"/>
</dbReference>
<feature type="domain" description="BZIP" evidence="7">
    <location>
        <begin position="42"/>
        <end position="92"/>
    </location>
</feature>
<dbReference type="PANTHER" id="PTHR15284:SF1">
    <property type="entry name" value="NUCLEAR FACTOR INTERLEUKIN-3-REGULATED PROTEIN"/>
    <property type="match status" value="1"/>
</dbReference>
<dbReference type="InterPro" id="IPR046347">
    <property type="entry name" value="bZIP_sf"/>
</dbReference>
<evidence type="ECO:0000313" key="9">
    <source>
        <dbReference type="Proteomes" id="UP000261540"/>
    </source>
</evidence>
<feature type="region of interest" description="Disordered" evidence="6">
    <location>
        <begin position="26"/>
        <end position="61"/>
    </location>
</feature>
<dbReference type="Pfam" id="PF07716">
    <property type="entry name" value="bZIP_2"/>
    <property type="match status" value="1"/>
</dbReference>
<sequence length="243" mass="26817">MPVQGGAMERGMAVLGLEPMIGGGLGAGSRRKREFMPDEKKDASYWEKRRKNNEAAKRSREKRRVNDYVLETRLVALSEENMRLRAELLALRLRFGLPGPASAQHSLLPLPPSRPMDPFWGRWPRDGDHSSLPSAHPISPLSSVHTPATTGYSFGIDRYPPFASSHSPLFLPAHPPAHWVGQAAPRPILGPKKPSDEEAEQQVPAALEADLSTALPHKLRLKIPCSEFHCFSPVSVFLTSSLV</sequence>
<dbReference type="STRING" id="1676925.ENSPKIP00000041605"/>
<evidence type="ECO:0000256" key="3">
    <source>
        <dbReference type="ARBA" id="ARBA00023125"/>
    </source>
</evidence>
<reference evidence="8" key="1">
    <citation type="submission" date="2025-08" db="UniProtKB">
        <authorList>
            <consortium name="Ensembl"/>
        </authorList>
    </citation>
    <scope>IDENTIFICATION</scope>
</reference>
<dbReference type="SUPFAM" id="SSF57959">
    <property type="entry name" value="Leucine zipper domain"/>
    <property type="match status" value="1"/>
</dbReference>
<dbReference type="Proteomes" id="UP000261540">
    <property type="component" value="Unplaced"/>
</dbReference>
<dbReference type="AlphaFoldDB" id="A0A3B3TG17"/>
<dbReference type="GeneTree" id="ENSGT00940000164108"/>
<dbReference type="GO" id="GO:0005634">
    <property type="term" value="C:nucleus"/>
    <property type="evidence" value="ECO:0007669"/>
    <property type="project" value="TreeGrafter"/>
</dbReference>
<dbReference type="PROSITE" id="PS00036">
    <property type="entry name" value="BZIP_BASIC"/>
    <property type="match status" value="1"/>
</dbReference>
<evidence type="ECO:0000313" key="8">
    <source>
        <dbReference type="Ensembl" id="ENSPKIP00000041605.1"/>
    </source>
</evidence>
<evidence type="ECO:0000256" key="6">
    <source>
        <dbReference type="SAM" id="MobiDB-lite"/>
    </source>
</evidence>
<evidence type="ECO:0000259" key="7">
    <source>
        <dbReference type="PROSITE" id="PS50217"/>
    </source>
</evidence>
<feature type="compositionally biased region" description="Basic and acidic residues" evidence="6">
    <location>
        <begin position="34"/>
        <end position="58"/>
    </location>
</feature>
<dbReference type="InterPro" id="IPR004827">
    <property type="entry name" value="bZIP"/>
</dbReference>
<dbReference type="PROSITE" id="PS50217">
    <property type="entry name" value="BZIP"/>
    <property type="match status" value="1"/>
</dbReference>
<accession>A0A3B3TG17</accession>
<dbReference type="Ensembl" id="ENSPKIT00000022641.1">
    <property type="protein sequence ID" value="ENSPKIP00000041605.1"/>
    <property type="gene ID" value="ENSPKIG00000018095.1"/>
</dbReference>